<dbReference type="PANTHER" id="PTHR30441:SF8">
    <property type="entry name" value="DUF748 DOMAIN-CONTAINING PROTEIN"/>
    <property type="match status" value="1"/>
</dbReference>
<dbReference type="InterPro" id="IPR052894">
    <property type="entry name" value="AsmA-related"/>
</dbReference>
<dbReference type="RefSeq" id="WP_264543660.1">
    <property type="nucleotide sequence ID" value="NZ_BAABIP010000011.1"/>
</dbReference>
<organism evidence="1 2">
    <name type="scientific">Flavobacterium hankyongi</name>
    <dbReference type="NCBI Taxonomy" id="1176532"/>
    <lineage>
        <taxon>Bacteria</taxon>
        <taxon>Pseudomonadati</taxon>
        <taxon>Bacteroidota</taxon>
        <taxon>Flavobacteriia</taxon>
        <taxon>Flavobacteriales</taxon>
        <taxon>Flavobacteriaceae</taxon>
        <taxon>Flavobacterium</taxon>
    </lineage>
</organism>
<evidence type="ECO:0000313" key="1">
    <source>
        <dbReference type="EMBL" id="GAA4764944.1"/>
    </source>
</evidence>
<reference evidence="2" key="1">
    <citation type="journal article" date="2019" name="Int. J. Syst. Evol. Microbiol.">
        <title>The Global Catalogue of Microorganisms (GCM) 10K type strain sequencing project: providing services to taxonomists for standard genome sequencing and annotation.</title>
        <authorList>
            <consortium name="The Broad Institute Genomics Platform"/>
            <consortium name="The Broad Institute Genome Sequencing Center for Infectious Disease"/>
            <person name="Wu L."/>
            <person name="Ma J."/>
        </authorList>
    </citation>
    <scope>NUCLEOTIDE SEQUENCE [LARGE SCALE GENOMIC DNA]</scope>
    <source>
        <strain evidence="2">JCM 18198</strain>
    </source>
</reference>
<proteinExistence type="predicted"/>
<comment type="caution">
    <text evidence="1">The sequence shown here is derived from an EMBL/GenBank/DDBJ whole genome shotgun (WGS) entry which is preliminary data.</text>
</comment>
<evidence type="ECO:0000313" key="2">
    <source>
        <dbReference type="Proteomes" id="UP001500141"/>
    </source>
</evidence>
<dbReference type="Proteomes" id="UP001500141">
    <property type="component" value="Unassembled WGS sequence"/>
</dbReference>
<protein>
    <submittedName>
        <fullName evidence="1">AsmA-like C-terminal region-containing protein</fullName>
    </submittedName>
</protein>
<name>A0ABP8ZSJ0_9FLAO</name>
<gene>
    <name evidence="1" type="ORF">GCM10023230_13010</name>
</gene>
<dbReference type="EMBL" id="BAABIP010000011">
    <property type="protein sequence ID" value="GAA4764944.1"/>
    <property type="molecule type" value="Genomic_DNA"/>
</dbReference>
<dbReference type="PANTHER" id="PTHR30441">
    <property type="entry name" value="DUF748 DOMAIN-CONTAINING PROTEIN"/>
    <property type="match status" value="1"/>
</dbReference>
<keyword evidence="2" id="KW-1185">Reference proteome</keyword>
<sequence length="879" mass="96135">MKKKILIGIGIFLLVTIVSLAAIPIFFKDQIKAKIEQSINENVDAKVTFDDATLSLFKNFPNANVGIEKLIIINKAPFVGDTLVAFEELNLQMSVAELFNGENEPMTLKAISVKKGKANILFNKDGVGNFDIAIKDNKPKEETKESKPFSMNIQNYEVENFKFKYYDERSKIKLVLSELNHTGKGNFASEVLDLDTKSTTKISLDMDKMNYMKNVAISLDAVLGIDLKKSKYTFKDNKAKINELPLEFNGFIQLLEEGQEYDLTFKTPTSSFKNFLGLIPSAYASNIETVKTSGDFTVNGKVKGQLTDNTVPKFNIAIASNNASFQYPDLPKSVQNIVIDTKIINETGLIADTYVNLDQLSFKIDQDVFSAKANIRNAMTNALVNASLKGTINLSNFSKAYPVKLDQPLSGILNADVTTKFDMQSVEKSQYQNIQNSGMMTLTGFNYAGPEMAKPVQIQKAAVAFNTSQIKLNQLDMKTGGSDIHVNGTLDNFYGFLFRNQILKGNFNMNSNQFLVADFMEPASSTAKKPAEESSSKSGSGSGAKKEAVKIPAFLDCAISAKANTVVYDNLTLKQVSGKMIIRDQAVTLQDVKTNIFDGQIGFNGVVSTKEKTPKFNMNLNLDKVDIGKSFTQLDMLKAIAPIAGAVSGKLNSNIKLNGNLDAVEMTPVLSTLTGDLLGQLLSTTVNSNNSEMLTALTSQFKFIDLKKLNLNDIKAAISFDEGKVVVKPFKIKYQDITAEVGGAHGFDQSMKYNIKMDVPAKYLGGEVNKLLSKLTPADQAKIESVPVTALMTGNFKSPKISTDMKQATTNLASQIVQMQKDKLLNQGTGALSNILGGGKKNTADTTKTADPKKDAIKNTANQVLDGLFKKKKPAQQTP</sequence>
<accession>A0ABP8ZSJ0</accession>